<accession>R0ALC1</accession>
<keyword evidence="4" id="KW-0067">ATP-binding</keyword>
<dbReference type="GO" id="GO:0004386">
    <property type="term" value="F:helicase activity"/>
    <property type="evidence" value="ECO:0007669"/>
    <property type="project" value="UniProtKB-KW"/>
</dbReference>
<feature type="domain" description="UvrD-like helicase ATP-binding" evidence="5">
    <location>
        <begin position="2"/>
        <end position="59"/>
    </location>
</feature>
<keyword evidence="3" id="KW-0347">Helicase</keyword>
<dbReference type="AlphaFoldDB" id="R0ALC1"/>
<proteinExistence type="predicted"/>
<evidence type="ECO:0000256" key="3">
    <source>
        <dbReference type="ARBA" id="ARBA00022806"/>
    </source>
</evidence>
<reference evidence="6 7" key="1">
    <citation type="submission" date="2013-01" db="EMBL/GenBank/DDBJ databases">
        <title>The Genome Sequence of Clostridium bolteae 90B8.</title>
        <authorList>
            <consortium name="The Broad Institute Genome Sequencing Platform"/>
            <person name="Earl A."/>
            <person name="Ward D."/>
            <person name="Feldgarden M."/>
            <person name="Gevers D."/>
            <person name="Courvalin P."/>
            <person name="Lambert T."/>
            <person name="Walker B."/>
            <person name="Young S.K."/>
            <person name="Zeng Q."/>
            <person name="Gargeya S."/>
            <person name="Fitzgerald M."/>
            <person name="Haas B."/>
            <person name="Abouelleil A."/>
            <person name="Alvarado L."/>
            <person name="Arachchi H.M."/>
            <person name="Berlin A.M."/>
            <person name="Chapman S.B."/>
            <person name="Dewar J."/>
            <person name="Goldberg J."/>
            <person name="Griggs A."/>
            <person name="Gujja S."/>
            <person name="Hansen M."/>
            <person name="Howarth C."/>
            <person name="Imamovic A."/>
            <person name="Larimer J."/>
            <person name="McCowan C."/>
            <person name="Murphy C."/>
            <person name="Neiman D."/>
            <person name="Pearson M."/>
            <person name="Priest M."/>
            <person name="Roberts A."/>
            <person name="Saif S."/>
            <person name="Shea T."/>
            <person name="Sisk P."/>
            <person name="Sykes S."/>
            <person name="Wortman J."/>
            <person name="Nusbaum C."/>
            <person name="Birren B."/>
        </authorList>
    </citation>
    <scope>NUCLEOTIDE SEQUENCE [LARGE SCALE GENOMIC DNA]</scope>
    <source>
        <strain evidence="6 7">90B8</strain>
    </source>
</reference>
<dbReference type="Pfam" id="PF00580">
    <property type="entry name" value="UvrD-helicase"/>
    <property type="match status" value="1"/>
</dbReference>
<evidence type="ECO:0000256" key="1">
    <source>
        <dbReference type="ARBA" id="ARBA00022741"/>
    </source>
</evidence>
<dbReference type="InterPro" id="IPR014016">
    <property type="entry name" value="UvrD-like_ATP-bd"/>
</dbReference>
<protein>
    <recommendedName>
        <fullName evidence="5">UvrD-like helicase ATP-binding domain-containing protein</fullName>
    </recommendedName>
</protein>
<dbReference type="EMBL" id="AGYG01000030">
    <property type="protein sequence ID" value="ENZ32922.1"/>
    <property type="molecule type" value="Genomic_DNA"/>
</dbReference>
<dbReference type="GO" id="GO:0016787">
    <property type="term" value="F:hydrolase activity"/>
    <property type="evidence" value="ECO:0007669"/>
    <property type="project" value="UniProtKB-KW"/>
</dbReference>
<name>R0ALC1_9FIRM</name>
<comment type="caution">
    <text evidence="6">The sequence shown here is derived from an EMBL/GenBank/DDBJ whole genome shotgun (WGS) entry which is preliminary data.</text>
</comment>
<organism evidence="6 7">
    <name type="scientific">Enterocloster bolteae 90B8</name>
    <dbReference type="NCBI Taxonomy" id="997897"/>
    <lineage>
        <taxon>Bacteria</taxon>
        <taxon>Bacillati</taxon>
        <taxon>Bacillota</taxon>
        <taxon>Clostridia</taxon>
        <taxon>Lachnospirales</taxon>
        <taxon>Lachnospiraceae</taxon>
        <taxon>Enterocloster</taxon>
    </lineage>
</organism>
<evidence type="ECO:0000256" key="4">
    <source>
        <dbReference type="ARBA" id="ARBA00022840"/>
    </source>
</evidence>
<evidence type="ECO:0000313" key="6">
    <source>
        <dbReference type="EMBL" id="ENZ32922.1"/>
    </source>
</evidence>
<gene>
    <name evidence="6" type="ORF">HMPREF1097_04704</name>
</gene>
<dbReference type="SUPFAM" id="SSF52540">
    <property type="entry name" value="P-loop containing nucleoside triphosphate hydrolases"/>
    <property type="match status" value="1"/>
</dbReference>
<dbReference type="Proteomes" id="UP000013041">
    <property type="component" value="Unassembled WGS sequence"/>
</dbReference>
<keyword evidence="1" id="KW-0547">Nucleotide-binding</keyword>
<keyword evidence="2" id="KW-0378">Hydrolase</keyword>
<dbReference type="HOGENOM" id="CLU_673866_0_0_9"/>
<evidence type="ECO:0000313" key="7">
    <source>
        <dbReference type="Proteomes" id="UP000013041"/>
    </source>
</evidence>
<dbReference type="InterPro" id="IPR027417">
    <property type="entry name" value="P-loop_NTPase"/>
</dbReference>
<evidence type="ECO:0000256" key="2">
    <source>
        <dbReference type="ARBA" id="ARBA00022801"/>
    </source>
</evidence>
<sequence>MYLEEHPELSYYFCSRFQYVFMDEVQDNRGVQNEILDKIFLPERVVIQKFGDMDQAIYDDKEEVERNVLEDRYEISKSMRFPQNIADIIENLRVEPHKKTLIGNGNADAFIYILVFEHDKICNVKDKFVDLILEHNLKKEKSVFKCCGWVGYKEKEEQLSVKSYYPMYISNKDVTIKQVGMSFQSILEENAKHNVTVGLIYKSVIVCIVRYLNMNDITFEEKQITYSILEKYIKNNMTIEWINLRSLIVREATKIKNYDETAFKIIGTEALHIVFHFFEECNEKQFLKLFERQTNSKKDVLYNCYTRDGVSVLFDTVHGVKGETHTGTLYVETYFNKKTDMQRILKFMSGSNIKKMGADEKKALKVGYVGMSRATDMLCIAIGEDTFKMYEKEIEELEQSRKLQICHI</sequence>
<dbReference type="GO" id="GO:0005524">
    <property type="term" value="F:ATP binding"/>
    <property type="evidence" value="ECO:0007669"/>
    <property type="project" value="UniProtKB-KW"/>
</dbReference>
<evidence type="ECO:0000259" key="5">
    <source>
        <dbReference type="Pfam" id="PF00580"/>
    </source>
</evidence>
<dbReference type="PATRIC" id="fig|997897.5.peg.4950"/>
<dbReference type="Gene3D" id="3.40.50.300">
    <property type="entry name" value="P-loop containing nucleotide triphosphate hydrolases"/>
    <property type="match status" value="1"/>
</dbReference>